<evidence type="ECO:0000313" key="4">
    <source>
        <dbReference type="EMBL" id="PWZ05110.1"/>
    </source>
</evidence>
<dbReference type="SUPFAM" id="SSF51735">
    <property type="entry name" value="NAD(P)-binding Rossmann-fold domains"/>
    <property type="match status" value="1"/>
</dbReference>
<dbReference type="PANTHER" id="PTHR45748">
    <property type="entry name" value="1-PHOSPHATIDYLINOSITOL 3-PHOSPHATE 5-KINASE-RELATED"/>
    <property type="match status" value="1"/>
</dbReference>
<sequence length="332" mass="37353">MLTSHDCVFFQNLSCSSCGEPPEAHMYSYTHHNENLIVLVRHLLPKYCLPGESEGKIWMWTRCLRCERESGVPRSSRRVIMSAEAHYLSFGKFLELSFSSHSTARRLPICGHSLNTDCLHFFGLGSKVAMFQYSSVEIYNACKPQPTLEIHNPDMHKDAPSYNASERRETGKGEKRRIEGHWCPLTHRPRPGAYGITAVIIGAIGYLFIRWKGWKLSDMMFVTKRGLSDACNVVGKQVDQVSESVNDAASLAVAIMKKGLRSRIFLGCDNKPLSRQEIMDAVNNSGKFDTKFGGFIGTDDPLGKIMENSKTRAEIGWEPKYPSFTEFLGIIS</sequence>
<feature type="region of interest" description="Disordered" evidence="1">
    <location>
        <begin position="153"/>
        <end position="175"/>
    </location>
</feature>
<dbReference type="InterPro" id="IPR036291">
    <property type="entry name" value="NAD(P)-bd_dom_sf"/>
</dbReference>
<comment type="caution">
    <text evidence="4">The sequence shown here is derived from an EMBL/GenBank/DDBJ whole genome shotgun (WGS) entry which is preliminary data.</text>
</comment>
<keyword evidence="2" id="KW-1133">Transmembrane helix</keyword>
<dbReference type="GO" id="GO:0016301">
    <property type="term" value="F:kinase activity"/>
    <property type="evidence" value="ECO:0007669"/>
    <property type="project" value="UniProtKB-KW"/>
</dbReference>
<name>A0A3L6D940_MAIZE</name>
<dbReference type="PANTHER" id="PTHR45748:SF4">
    <property type="entry name" value="1-PHOSPHATIDYLINOSITOL-3-PHOSPHATE 5-KINASE FAB1D-RELATED"/>
    <property type="match status" value="1"/>
</dbReference>
<accession>A0A3L6D940</accession>
<keyword evidence="4" id="KW-0418">Kinase</keyword>
<feature type="transmembrane region" description="Helical" evidence="2">
    <location>
        <begin position="192"/>
        <end position="209"/>
    </location>
</feature>
<feature type="domain" description="DUF1664" evidence="3">
    <location>
        <begin position="194"/>
        <end position="248"/>
    </location>
</feature>
<keyword evidence="4" id="KW-0808">Transferase</keyword>
<evidence type="ECO:0000256" key="2">
    <source>
        <dbReference type="SAM" id="Phobius"/>
    </source>
</evidence>
<dbReference type="EMBL" id="NCVQ01000010">
    <property type="protein sequence ID" value="PWZ05110.1"/>
    <property type="molecule type" value="Genomic_DNA"/>
</dbReference>
<evidence type="ECO:0000256" key="1">
    <source>
        <dbReference type="SAM" id="MobiDB-lite"/>
    </source>
</evidence>
<keyword evidence="2" id="KW-0812">Transmembrane</keyword>
<gene>
    <name evidence="4" type="ORF">Zm00014a_017526</name>
</gene>
<organism evidence="4">
    <name type="scientific">Zea mays</name>
    <name type="common">Maize</name>
    <dbReference type="NCBI Taxonomy" id="4577"/>
    <lineage>
        <taxon>Eukaryota</taxon>
        <taxon>Viridiplantae</taxon>
        <taxon>Streptophyta</taxon>
        <taxon>Embryophyta</taxon>
        <taxon>Tracheophyta</taxon>
        <taxon>Spermatophyta</taxon>
        <taxon>Magnoliopsida</taxon>
        <taxon>Liliopsida</taxon>
        <taxon>Poales</taxon>
        <taxon>Poaceae</taxon>
        <taxon>PACMAD clade</taxon>
        <taxon>Panicoideae</taxon>
        <taxon>Andropogonodae</taxon>
        <taxon>Andropogoneae</taxon>
        <taxon>Tripsacinae</taxon>
        <taxon>Zea</taxon>
    </lineage>
</organism>
<proteinExistence type="predicted"/>
<keyword evidence="2" id="KW-0472">Membrane</keyword>
<evidence type="ECO:0000259" key="3">
    <source>
        <dbReference type="Pfam" id="PF07889"/>
    </source>
</evidence>
<dbReference type="Gene3D" id="3.40.50.720">
    <property type="entry name" value="NAD(P)-binding Rossmann-like Domain"/>
    <property type="match status" value="1"/>
</dbReference>
<dbReference type="AlphaFoldDB" id="A0A3L6D940"/>
<dbReference type="ExpressionAtlas" id="A0A3L6D940">
    <property type="expression patterns" value="baseline and differential"/>
</dbReference>
<dbReference type="Proteomes" id="UP000251960">
    <property type="component" value="Chromosome 9"/>
</dbReference>
<dbReference type="InterPro" id="IPR012458">
    <property type="entry name" value="DUF1664"/>
</dbReference>
<protein>
    <submittedName>
        <fullName evidence="4">Putative 1-phosphatidylinositol-3-phosphate 5-kinase FAB1C</fullName>
    </submittedName>
</protein>
<reference evidence="4" key="1">
    <citation type="journal article" date="2018" name="Nat. Genet.">
        <title>Extensive intraspecific gene order and gene structural variations between Mo17 and other maize genomes.</title>
        <authorList>
            <person name="Sun S."/>
            <person name="Zhou Y."/>
            <person name="Chen J."/>
            <person name="Shi J."/>
            <person name="Zhao H."/>
            <person name="Zhao H."/>
            <person name="Song W."/>
            <person name="Zhang M."/>
            <person name="Cui Y."/>
            <person name="Dong X."/>
            <person name="Liu H."/>
            <person name="Ma X."/>
            <person name="Jiao Y."/>
            <person name="Wang B."/>
            <person name="Wei X."/>
            <person name="Stein J.C."/>
            <person name="Glaubitz J.C."/>
            <person name="Lu F."/>
            <person name="Yu G."/>
            <person name="Liang C."/>
            <person name="Fengler K."/>
            <person name="Li B."/>
            <person name="Rafalski A."/>
            <person name="Schnable P.S."/>
            <person name="Ware D.H."/>
            <person name="Buckler E.S."/>
            <person name="Lai J."/>
        </authorList>
    </citation>
    <scope>NUCLEOTIDE SEQUENCE [LARGE SCALE GENOMIC DNA]</scope>
    <source>
        <tissue evidence="4">Seedling</tissue>
    </source>
</reference>
<dbReference type="Pfam" id="PF07889">
    <property type="entry name" value="DUF1664"/>
    <property type="match status" value="1"/>
</dbReference>